<gene>
    <name evidence="7" type="ORF">BT63DRAFT_394050</name>
</gene>
<accession>A0A6A6TX87</accession>
<feature type="compositionally biased region" description="Acidic residues" evidence="6">
    <location>
        <begin position="99"/>
        <end position="114"/>
    </location>
</feature>
<comment type="similarity">
    <text evidence="2">Belongs to the EBP2 family.</text>
</comment>
<feature type="compositionally biased region" description="Polar residues" evidence="6">
    <location>
        <begin position="82"/>
        <end position="92"/>
    </location>
</feature>
<dbReference type="InterPro" id="IPR008610">
    <property type="entry name" value="Ebp2"/>
</dbReference>
<feature type="compositionally biased region" description="Acidic residues" evidence="6">
    <location>
        <begin position="67"/>
        <end position="77"/>
    </location>
</feature>
<sequence>MGKLKAALENNKGVDHKLEKQKKLRKQAAKRKRTAASKNEDAPQLDELDISRIDDTDTSADEKNDFDSEADEPEDPADANGVSLNAKQNGAAHTNGGAEQDDEDEEDEEAEDIPYSDIASLSSDDRGDVVPYQRLTINNHAALTASLARIALPLTSLPFSAHQTITSAAPIEIKDEEDDLTRELAFYAQSQAAVLAARAALTKEGSPFARPADYFAEMVKSEEHMGRVRARLVEDAANKKSAAEARRQRDLKKFGKAVQVAKLQERDKQKRETMEKIGSMKRKRSNALPERENENDMFDVQLDTESKKPSRSGDKDQGKTNHKRQKKNEKYGFGGKKRHAKSGDAQSTSDMRDFSAKGMKSKPFTGGRKRPGKARRASAK</sequence>
<dbReference type="GO" id="GO:0005730">
    <property type="term" value="C:nucleolus"/>
    <property type="evidence" value="ECO:0007669"/>
    <property type="project" value="UniProtKB-SubCell"/>
</dbReference>
<keyword evidence="3" id="KW-0690">Ribosome biogenesis</keyword>
<dbReference type="EMBL" id="MU004245">
    <property type="protein sequence ID" value="KAF2663583.1"/>
    <property type="molecule type" value="Genomic_DNA"/>
</dbReference>
<evidence type="ECO:0000256" key="3">
    <source>
        <dbReference type="ARBA" id="ARBA00022517"/>
    </source>
</evidence>
<name>A0A6A6TX87_9PEZI</name>
<dbReference type="GO" id="GO:0006364">
    <property type="term" value="P:rRNA processing"/>
    <property type="evidence" value="ECO:0007669"/>
    <property type="project" value="TreeGrafter"/>
</dbReference>
<evidence type="ECO:0000256" key="6">
    <source>
        <dbReference type="SAM" id="MobiDB-lite"/>
    </source>
</evidence>
<feature type="compositionally biased region" description="Basic and acidic residues" evidence="6">
    <location>
        <begin position="263"/>
        <end position="275"/>
    </location>
</feature>
<dbReference type="AlphaFoldDB" id="A0A6A6TX87"/>
<evidence type="ECO:0000256" key="5">
    <source>
        <dbReference type="ARBA" id="ARBA00023242"/>
    </source>
</evidence>
<evidence type="ECO:0000256" key="4">
    <source>
        <dbReference type="ARBA" id="ARBA00023054"/>
    </source>
</evidence>
<evidence type="ECO:0000313" key="8">
    <source>
        <dbReference type="Proteomes" id="UP000799302"/>
    </source>
</evidence>
<evidence type="ECO:0000313" key="7">
    <source>
        <dbReference type="EMBL" id="KAF2663583.1"/>
    </source>
</evidence>
<dbReference type="GO" id="GO:0034399">
    <property type="term" value="C:nuclear periphery"/>
    <property type="evidence" value="ECO:0007669"/>
    <property type="project" value="TreeGrafter"/>
</dbReference>
<dbReference type="OrthoDB" id="443772at2759"/>
<comment type="subcellular location">
    <subcellularLocation>
        <location evidence="1">Nucleus</location>
        <location evidence="1">Nucleolus</location>
    </subcellularLocation>
</comment>
<reference evidence="7" key="1">
    <citation type="journal article" date="2020" name="Stud. Mycol.">
        <title>101 Dothideomycetes genomes: a test case for predicting lifestyles and emergence of pathogens.</title>
        <authorList>
            <person name="Haridas S."/>
            <person name="Albert R."/>
            <person name="Binder M."/>
            <person name="Bloem J."/>
            <person name="Labutti K."/>
            <person name="Salamov A."/>
            <person name="Andreopoulos B."/>
            <person name="Baker S."/>
            <person name="Barry K."/>
            <person name="Bills G."/>
            <person name="Bluhm B."/>
            <person name="Cannon C."/>
            <person name="Castanera R."/>
            <person name="Culley D."/>
            <person name="Daum C."/>
            <person name="Ezra D."/>
            <person name="Gonzalez J."/>
            <person name="Henrissat B."/>
            <person name="Kuo A."/>
            <person name="Liang C."/>
            <person name="Lipzen A."/>
            <person name="Lutzoni F."/>
            <person name="Magnuson J."/>
            <person name="Mondo S."/>
            <person name="Nolan M."/>
            <person name="Ohm R."/>
            <person name="Pangilinan J."/>
            <person name="Park H.-J."/>
            <person name="Ramirez L."/>
            <person name="Alfaro M."/>
            <person name="Sun H."/>
            <person name="Tritt A."/>
            <person name="Yoshinaga Y."/>
            <person name="Zwiers L.-H."/>
            <person name="Turgeon B."/>
            <person name="Goodwin S."/>
            <person name="Spatafora J."/>
            <person name="Crous P."/>
            <person name="Grigoriev I."/>
        </authorList>
    </citation>
    <scope>NUCLEOTIDE SEQUENCE</scope>
    <source>
        <strain evidence="7">CBS 115976</strain>
    </source>
</reference>
<feature type="compositionally biased region" description="Basic residues" evidence="6">
    <location>
        <begin position="367"/>
        <end position="380"/>
    </location>
</feature>
<dbReference type="GO" id="GO:0030687">
    <property type="term" value="C:preribosome, large subunit precursor"/>
    <property type="evidence" value="ECO:0007669"/>
    <property type="project" value="TreeGrafter"/>
</dbReference>
<organism evidence="7 8">
    <name type="scientific">Microthyrium microscopicum</name>
    <dbReference type="NCBI Taxonomy" id="703497"/>
    <lineage>
        <taxon>Eukaryota</taxon>
        <taxon>Fungi</taxon>
        <taxon>Dikarya</taxon>
        <taxon>Ascomycota</taxon>
        <taxon>Pezizomycotina</taxon>
        <taxon>Dothideomycetes</taxon>
        <taxon>Dothideomycetes incertae sedis</taxon>
        <taxon>Microthyriales</taxon>
        <taxon>Microthyriaceae</taxon>
        <taxon>Microthyrium</taxon>
    </lineage>
</organism>
<proteinExistence type="inferred from homology"/>
<feature type="compositionally biased region" description="Basic residues" evidence="6">
    <location>
        <begin position="19"/>
        <end position="35"/>
    </location>
</feature>
<keyword evidence="8" id="KW-1185">Reference proteome</keyword>
<feature type="region of interest" description="Disordered" evidence="6">
    <location>
        <begin position="1"/>
        <end position="124"/>
    </location>
</feature>
<evidence type="ECO:0000256" key="2">
    <source>
        <dbReference type="ARBA" id="ARBA00007336"/>
    </source>
</evidence>
<feature type="compositionally biased region" description="Basic and acidic residues" evidence="6">
    <location>
        <begin position="304"/>
        <end position="319"/>
    </location>
</feature>
<protein>
    <submittedName>
        <fullName evidence="7">Ebp2-domain-containing protein</fullName>
    </submittedName>
</protein>
<keyword evidence="4" id="KW-0175">Coiled coil</keyword>
<dbReference type="GO" id="GO:0042273">
    <property type="term" value="P:ribosomal large subunit biogenesis"/>
    <property type="evidence" value="ECO:0007669"/>
    <property type="project" value="TreeGrafter"/>
</dbReference>
<dbReference type="Pfam" id="PF05890">
    <property type="entry name" value="Ebp2"/>
    <property type="match status" value="1"/>
</dbReference>
<dbReference type="PANTHER" id="PTHR13028">
    <property type="entry name" value="RRNA PROCESSING PROTEIN EBNA1-BINDING PROTEIN-RELATED"/>
    <property type="match status" value="1"/>
</dbReference>
<evidence type="ECO:0000256" key="1">
    <source>
        <dbReference type="ARBA" id="ARBA00004604"/>
    </source>
</evidence>
<keyword evidence="5" id="KW-0539">Nucleus</keyword>
<dbReference type="PANTHER" id="PTHR13028:SF0">
    <property type="entry name" value="RRNA-PROCESSING PROTEIN EBP2-RELATED"/>
    <property type="match status" value="1"/>
</dbReference>
<feature type="region of interest" description="Disordered" evidence="6">
    <location>
        <begin position="259"/>
        <end position="380"/>
    </location>
</feature>
<feature type="compositionally biased region" description="Basic and acidic residues" evidence="6">
    <location>
        <begin position="49"/>
        <end position="66"/>
    </location>
</feature>
<dbReference type="Proteomes" id="UP000799302">
    <property type="component" value="Unassembled WGS sequence"/>
</dbReference>